<name>A0ABR4BD70_9LECA</name>
<dbReference type="EMBL" id="JBHFEH010000014">
    <property type="protein sequence ID" value="KAL2054754.1"/>
    <property type="molecule type" value="Genomic_DNA"/>
</dbReference>
<gene>
    <name evidence="1" type="ORF">ABVK25_005058</name>
</gene>
<accession>A0ABR4BD70</accession>
<reference evidence="1 2" key="1">
    <citation type="submission" date="2024-09" db="EMBL/GenBank/DDBJ databases">
        <title>Rethinking Asexuality: The Enigmatic Case of Functional Sexual Genes in Lepraria (Stereocaulaceae).</title>
        <authorList>
            <person name="Doellman M."/>
            <person name="Sun Y."/>
            <person name="Barcenas-Pena A."/>
            <person name="Lumbsch H.T."/>
            <person name="Grewe F."/>
        </authorList>
    </citation>
    <scope>NUCLEOTIDE SEQUENCE [LARGE SCALE GENOMIC DNA]</scope>
    <source>
        <strain evidence="1 2">Grewe 0041</strain>
    </source>
</reference>
<protein>
    <submittedName>
        <fullName evidence="1">Uncharacterized protein</fullName>
    </submittedName>
</protein>
<sequence>MDRSFYGELYSHLTPSAGQSHNTGSIGPHWTSLGGLRPYAHALIPCVPEPADASVRFLPGPPLQDLFTSGVTSAPKHQMPSIDYFKLLDKRVMLPPNSGANPGQ</sequence>
<evidence type="ECO:0000313" key="1">
    <source>
        <dbReference type="EMBL" id="KAL2054754.1"/>
    </source>
</evidence>
<evidence type="ECO:0000313" key="2">
    <source>
        <dbReference type="Proteomes" id="UP001590951"/>
    </source>
</evidence>
<proteinExistence type="predicted"/>
<dbReference type="Proteomes" id="UP001590951">
    <property type="component" value="Unassembled WGS sequence"/>
</dbReference>
<comment type="caution">
    <text evidence="1">The sequence shown here is derived from an EMBL/GenBank/DDBJ whole genome shotgun (WGS) entry which is preliminary data.</text>
</comment>
<organism evidence="1 2">
    <name type="scientific">Lepraria finkii</name>
    <dbReference type="NCBI Taxonomy" id="1340010"/>
    <lineage>
        <taxon>Eukaryota</taxon>
        <taxon>Fungi</taxon>
        <taxon>Dikarya</taxon>
        <taxon>Ascomycota</taxon>
        <taxon>Pezizomycotina</taxon>
        <taxon>Lecanoromycetes</taxon>
        <taxon>OSLEUM clade</taxon>
        <taxon>Lecanoromycetidae</taxon>
        <taxon>Lecanorales</taxon>
        <taxon>Lecanorineae</taxon>
        <taxon>Stereocaulaceae</taxon>
        <taxon>Lepraria</taxon>
    </lineage>
</organism>
<keyword evidence="2" id="KW-1185">Reference proteome</keyword>